<dbReference type="AlphaFoldDB" id="A0AAD7INV1"/>
<feature type="compositionally biased region" description="Basic and acidic residues" evidence="1">
    <location>
        <begin position="1"/>
        <end position="10"/>
    </location>
</feature>
<organism evidence="3 4">
    <name type="scientific">Mycena maculata</name>
    <dbReference type="NCBI Taxonomy" id="230809"/>
    <lineage>
        <taxon>Eukaryota</taxon>
        <taxon>Fungi</taxon>
        <taxon>Dikarya</taxon>
        <taxon>Basidiomycota</taxon>
        <taxon>Agaricomycotina</taxon>
        <taxon>Agaricomycetes</taxon>
        <taxon>Agaricomycetidae</taxon>
        <taxon>Agaricales</taxon>
        <taxon>Marasmiineae</taxon>
        <taxon>Mycenaceae</taxon>
        <taxon>Mycena</taxon>
    </lineage>
</organism>
<keyword evidence="4" id="KW-1185">Reference proteome</keyword>
<dbReference type="Gene3D" id="3.30.710.10">
    <property type="entry name" value="Potassium Channel Kv1.1, Chain A"/>
    <property type="match status" value="1"/>
</dbReference>
<evidence type="ECO:0000259" key="2">
    <source>
        <dbReference type="PROSITE" id="PS50097"/>
    </source>
</evidence>
<sequence>MSDDTTHIRDAGAPFSPSPHPHYPHCHPFPPADFILRSSDGVDFHVHQDILKFSSTCFDGMFTAVRNGTSNLSRDWKPVILLPEPHPVLRLLLTLAYPAVLVSQYSLTQADLDVFVDTYKAAGEYRFMNVQQLLDQMLDNSSLIEAHPHRLFAIGRICDVHSVVRKAALCTLRSTLHPRLAAFPEMRRLSWDEAQKLPVFHHMCGINAEKIVKGNAKSPREVFRVGDADERGYLYPQIQNTETTETFVWWSLGKHSKKCVSRCVKIESKKISRGDVRATPLSWFRDHMAIVAHRALSAPSHDLVKVEVLNITPATRTIIDSCAICSEYADSDLANFAGHLATDIEDTNNLLVMKFCHDRV</sequence>
<evidence type="ECO:0000313" key="3">
    <source>
        <dbReference type="EMBL" id="KAJ7746125.1"/>
    </source>
</evidence>
<comment type="caution">
    <text evidence="3">The sequence shown here is derived from an EMBL/GenBank/DDBJ whole genome shotgun (WGS) entry which is preliminary data.</text>
</comment>
<protein>
    <recommendedName>
        <fullName evidence="2">BTB domain-containing protein</fullName>
    </recommendedName>
</protein>
<accession>A0AAD7INV1</accession>
<gene>
    <name evidence="3" type="ORF">DFH07DRAFT_832893</name>
</gene>
<name>A0AAD7INV1_9AGAR</name>
<evidence type="ECO:0000313" key="4">
    <source>
        <dbReference type="Proteomes" id="UP001215280"/>
    </source>
</evidence>
<dbReference type="PROSITE" id="PS50097">
    <property type="entry name" value="BTB"/>
    <property type="match status" value="1"/>
</dbReference>
<dbReference type="InterPro" id="IPR000210">
    <property type="entry name" value="BTB/POZ_dom"/>
</dbReference>
<reference evidence="3" key="1">
    <citation type="submission" date="2023-03" db="EMBL/GenBank/DDBJ databases">
        <title>Massive genome expansion in bonnet fungi (Mycena s.s.) driven by repeated elements and novel gene families across ecological guilds.</title>
        <authorList>
            <consortium name="Lawrence Berkeley National Laboratory"/>
            <person name="Harder C.B."/>
            <person name="Miyauchi S."/>
            <person name="Viragh M."/>
            <person name="Kuo A."/>
            <person name="Thoen E."/>
            <person name="Andreopoulos B."/>
            <person name="Lu D."/>
            <person name="Skrede I."/>
            <person name="Drula E."/>
            <person name="Henrissat B."/>
            <person name="Morin E."/>
            <person name="Kohler A."/>
            <person name="Barry K."/>
            <person name="LaButti K."/>
            <person name="Morin E."/>
            <person name="Salamov A."/>
            <person name="Lipzen A."/>
            <person name="Mereny Z."/>
            <person name="Hegedus B."/>
            <person name="Baldrian P."/>
            <person name="Stursova M."/>
            <person name="Weitz H."/>
            <person name="Taylor A."/>
            <person name="Grigoriev I.V."/>
            <person name="Nagy L.G."/>
            <person name="Martin F."/>
            <person name="Kauserud H."/>
        </authorList>
    </citation>
    <scope>NUCLEOTIDE SEQUENCE</scope>
    <source>
        <strain evidence="3">CBHHK188m</strain>
    </source>
</reference>
<proteinExistence type="predicted"/>
<dbReference type="EMBL" id="JARJLG010000099">
    <property type="protein sequence ID" value="KAJ7746125.1"/>
    <property type="molecule type" value="Genomic_DNA"/>
</dbReference>
<evidence type="ECO:0000256" key="1">
    <source>
        <dbReference type="SAM" id="MobiDB-lite"/>
    </source>
</evidence>
<feature type="domain" description="BTB" evidence="2">
    <location>
        <begin position="32"/>
        <end position="97"/>
    </location>
</feature>
<dbReference type="Proteomes" id="UP001215280">
    <property type="component" value="Unassembled WGS sequence"/>
</dbReference>
<dbReference type="Pfam" id="PF00651">
    <property type="entry name" value="BTB"/>
    <property type="match status" value="1"/>
</dbReference>
<dbReference type="InterPro" id="IPR011333">
    <property type="entry name" value="SKP1/BTB/POZ_sf"/>
</dbReference>
<feature type="region of interest" description="Disordered" evidence="1">
    <location>
        <begin position="1"/>
        <end position="23"/>
    </location>
</feature>